<keyword evidence="3 5" id="KW-0687">Ribonucleoprotein</keyword>
<keyword evidence="2 5" id="KW-0689">Ribosomal protein</keyword>
<protein>
    <recommendedName>
        <fullName evidence="4 5">Small ribosomal subunit protein uS11</fullName>
    </recommendedName>
</protein>
<feature type="region of interest" description="Disordered" evidence="7">
    <location>
        <begin position="1"/>
        <end position="25"/>
    </location>
</feature>
<dbReference type="SUPFAM" id="SSF53137">
    <property type="entry name" value="Translational machinery components"/>
    <property type="match status" value="1"/>
</dbReference>
<dbReference type="AlphaFoldDB" id="A0A932DSF3"/>
<evidence type="ECO:0000256" key="2">
    <source>
        <dbReference type="ARBA" id="ARBA00022980"/>
    </source>
</evidence>
<dbReference type="GO" id="GO:0006412">
    <property type="term" value="P:translation"/>
    <property type="evidence" value="ECO:0007669"/>
    <property type="project" value="UniProtKB-UniRule"/>
</dbReference>
<dbReference type="PIRSF" id="PIRSF002131">
    <property type="entry name" value="Ribosomal_S11"/>
    <property type="match status" value="1"/>
</dbReference>
<dbReference type="Pfam" id="PF00411">
    <property type="entry name" value="Ribosomal_S11"/>
    <property type="match status" value="1"/>
</dbReference>
<dbReference type="PANTHER" id="PTHR11759">
    <property type="entry name" value="40S RIBOSOMAL PROTEIN S14/30S RIBOSOMAL PROTEIN S11"/>
    <property type="match status" value="1"/>
</dbReference>
<evidence type="ECO:0000256" key="4">
    <source>
        <dbReference type="ARBA" id="ARBA00035160"/>
    </source>
</evidence>
<comment type="similarity">
    <text evidence="1 5 6">Belongs to the universal ribosomal protein uS11 family.</text>
</comment>
<dbReference type="GO" id="GO:0005840">
    <property type="term" value="C:ribosome"/>
    <property type="evidence" value="ECO:0007669"/>
    <property type="project" value="UniProtKB-KW"/>
</dbReference>
<dbReference type="InterPro" id="IPR036967">
    <property type="entry name" value="Ribosomal_uS11_sf"/>
</dbReference>
<sequence>MGKKRIIEKEGAAEASGAEKDKNQASAGRKVSIVEKGRVYIQASYNNTLISLTDDNGNLLAQSSAGSLGFKGPRKATPYAANRIIETLGEKIRKVGLRNVMVFVKGIGSGREAAVRALVGQGLNITSIKDITPIPHNGPKSPKPRRV</sequence>
<dbReference type="GO" id="GO:0003735">
    <property type="term" value="F:structural constituent of ribosome"/>
    <property type="evidence" value="ECO:0007669"/>
    <property type="project" value="InterPro"/>
</dbReference>
<evidence type="ECO:0000313" key="10">
    <source>
        <dbReference type="Proteomes" id="UP000709672"/>
    </source>
</evidence>
<evidence type="ECO:0000313" key="9">
    <source>
        <dbReference type="EMBL" id="MBI2465837.1"/>
    </source>
</evidence>
<evidence type="ECO:0000256" key="6">
    <source>
        <dbReference type="RuleBase" id="RU003629"/>
    </source>
</evidence>
<dbReference type="EMBL" id="JACOYY010000026">
    <property type="protein sequence ID" value="MBI2052190.1"/>
    <property type="molecule type" value="Genomic_DNA"/>
</dbReference>
<dbReference type="PROSITE" id="PS00054">
    <property type="entry name" value="RIBOSOMAL_S11"/>
    <property type="match status" value="1"/>
</dbReference>
<dbReference type="InterPro" id="IPR018102">
    <property type="entry name" value="Ribosomal_uS11_CS"/>
</dbReference>
<proteinExistence type="inferred from homology"/>
<evidence type="ECO:0000256" key="5">
    <source>
        <dbReference type="HAMAP-Rule" id="MF_01310"/>
    </source>
</evidence>
<dbReference type="HAMAP" id="MF_01310">
    <property type="entry name" value="Ribosomal_uS11"/>
    <property type="match status" value="1"/>
</dbReference>
<name>A0A932DSF3_9BACT</name>
<dbReference type="Proteomes" id="UP000709672">
    <property type="component" value="Unassembled WGS sequence"/>
</dbReference>
<feature type="compositionally biased region" description="Basic and acidic residues" evidence="7">
    <location>
        <begin position="1"/>
        <end position="23"/>
    </location>
</feature>
<accession>A0A932DSF3</accession>
<gene>
    <name evidence="5 9" type="primary">rpsK</name>
    <name evidence="8" type="ORF">HYT38_00730</name>
    <name evidence="9" type="ORF">HYV66_01235</name>
</gene>
<reference evidence="9" key="1">
    <citation type="submission" date="2020-07" db="EMBL/GenBank/DDBJ databases">
        <title>Huge and variable diversity of episymbiotic CPR bacteria and DPANN archaea in groundwater ecosystems.</title>
        <authorList>
            <person name="He C.Y."/>
            <person name="Keren R."/>
            <person name="Whittaker M."/>
            <person name="Farag I.F."/>
            <person name="Doudna J."/>
            <person name="Cate J.H.D."/>
            <person name="Banfield J.F."/>
        </authorList>
    </citation>
    <scope>NUCLEOTIDE SEQUENCE</scope>
    <source>
        <strain evidence="8">NC_groundwater_191_Ag_S-0.1um_45_8</strain>
        <strain evidence="9">NC_groundwater_418_Ag_B-0.1um_45_10</strain>
    </source>
</reference>
<keyword evidence="5" id="KW-0694">RNA-binding</keyword>
<dbReference type="NCBIfam" id="NF003698">
    <property type="entry name" value="PRK05309.1"/>
    <property type="match status" value="1"/>
</dbReference>
<comment type="caution">
    <text evidence="9">The sequence shown here is derived from an EMBL/GenBank/DDBJ whole genome shotgun (WGS) entry which is preliminary data.</text>
</comment>
<evidence type="ECO:0000256" key="7">
    <source>
        <dbReference type="SAM" id="MobiDB-lite"/>
    </source>
</evidence>
<dbReference type="EMBL" id="JACPHQ010000015">
    <property type="protein sequence ID" value="MBI2465837.1"/>
    <property type="molecule type" value="Genomic_DNA"/>
</dbReference>
<organism evidence="9 10">
    <name type="scientific">Candidatus Sungiibacteriota bacterium</name>
    <dbReference type="NCBI Taxonomy" id="2750080"/>
    <lineage>
        <taxon>Bacteria</taxon>
        <taxon>Candidatus Sungiibacteriota</taxon>
    </lineage>
</organism>
<dbReference type="Proteomes" id="UP000786662">
    <property type="component" value="Unassembled WGS sequence"/>
</dbReference>
<comment type="subunit">
    <text evidence="5">Part of the 30S ribosomal subunit. Interacts with proteins S7 and S18. Binds to IF-3.</text>
</comment>
<dbReference type="GO" id="GO:0019843">
    <property type="term" value="F:rRNA binding"/>
    <property type="evidence" value="ECO:0007669"/>
    <property type="project" value="UniProtKB-UniRule"/>
</dbReference>
<dbReference type="Gene3D" id="3.30.420.80">
    <property type="entry name" value="Ribosomal protein S11"/>
    <property type="match status" value="1"/>
</dbReference>
<evidence type="ECO:0000256" key="1">
    <source>
        <dbReference type="ARBA" id="ARBA00006194"/>
    </source>
</evidence>
<comment type="function">
    <text evidence="5">Located on the platform of the 30S subunit, it bridges several disparate RNA helices of the 16S rRNA. Forms part of the Shine-Dalgarno cleft in the 70S ribosome.</text>
</comment>
<dbReference type="GO" id="GO:1990904">
    <property type="term" value="C:ribonucleoprotein complex"/>
    <property type="evidence" value="ECO:0007669"/>
    <property type="project" value="UniProtKB-KW"/>
</dbReference>
<keyword evidence="5" id="KW-0699">rRNA-binding</keyword>
<evidence type="ECO:0000313" key="8">
    <source>
        <dbReference type="EMBL" id="MBI2052190.1"/>
    </source>
</evidence>
<dbReference type="InterPro" id="IPR001971">
    <property type="entry name" value="Ribosomal_uS11"/>
</dbReference>
<evidence type="ECO:0000256" key="3">
    <source>
        <dbReference type="ARBA" id="ARBA00023274"/>
    </source>
</evidence>